<dbReference type="Gene3D" id="6.10.180.10">
    <property type="entry name" value="Antitoxin ParD"/>
    <property type="match status" value="1"/>
</dbReference>
<dbReference type="RefSeq" id="WP_009150028.1">
    <property type="nucleotide sequence ID" value="NZ_CP121471.1"/>
</dbReference>
<dbReference type="eggNOG" id="ENOG5030KTE">
    <property type="taxonomic scope" value="Bacteria"/>
</dbReference>
<sequence length="86" mass="9481">MRELIIDMTDQQHQALSAMAAREGKTVKEFALEKLLAKKNAKPEASAEIRALLAERVAQAKRGDVVHGSISEIEEQALRIEQVASL</sequence>
<accession>H8Z656</accession>
<organism evidence="1 2">
    <name type="scientific">Thiorhodovibrio frisius</name>
    <dbReference type="NCBI Taxonomy" id="631362"/>
    <lineage>
        <taxon>Bacteria</taxon>
        <taxon>Pseudomonadati</taxon>
        <taxon>Pseudomonadota</taxon>
        <taxon>Gammaproteobacteria</taxon>
        <taxon>Chromatiales</taxon>
        <taxon>Chromatiaceae</taxon>
        <taxon>Thiorhodovibrio</taxon>
    </lineage>
</organism>
<dbReference type="Pfam" id="PF09386">
    <property type="entry name" value="ParD"/>
    <property type="match status" value="1"/>
</dbReference>
<dbReference type="AlphaFoldDB" id="H8Z656"/>
<dbReference type="Proteomes" id="UP000002964">
    <property type="component" value="Unassembled WGS sequence"/>
</dbReference>
<keyword evidence="2" id="KW-1185">Reference proteome</keyword>
<evidence type="ECO:0000313" key="2">
    <source>
        <dbReference type="Proteomes" id="UP000002964"/>
    </source>
</evidence>
<protein>
    <submittedName>
        <fullName evidence="1">Antitoxin ParD</fullName>
    </submittedName>
</protein>
<proteinExistence type="predicted"/>
<reference evidence="2" key="1">
    <citation type="submission" date="2011-06" db="EMBL/GenBank/DDBJ databases">
        <authorList>
            <consortium name="US DOE Joint Genome Institute (JGI-PGF)"/>
            <person name="Lucas S."/>
            <person name="Han J."/>
            <person name="Lapidus A."/>
            <person name="Cheng J.-F."/>
            <person name="Goodwin L."/>
            <person name="Pitluck S."/>
            <person name="Peters L."/>
            <person name="Land M.L."/>
            <person name="Hauser L."/>
            <person name="Vogl K."/>
            <person name="Liu Z."/>
            <person name="Overmann J."/>
            <person name="Frigaard N.-U."/>
            <person name="Bryant D.A."/>
            <person name="Woyke T.J."/>
        </authorList>
    </citation>
    <scope>NUCLEOTIDE SEQUENCE [LARGE SCALE GENOMIC DNA]</scope>
    <source>
        <strain evidence="2">970</strain>
    </source>
</reference>
<dbReference type="HOGENOM" id="CLU_192233_0_0_6"/>
<dbReference type="InterPro" id="IPR022789">
    <property type="entry name" value="ParD"/>
</dbReference>
<name>H8Z656_9GAMM</name>
<dbReference type="STRING" id="631362.Thi970DRAFT_03210"/>
<dbReference type="EMBL" id="JH603170">
    <property type="protein sequence ID" value="EIC19623.1"/>
    <property type="molecule type" value="Genomic_DNA"/>
</dbReference>
<dbReference type="OrthoDB" id="8549996at2"/>
<reference evidence="1 2" key="2">
    <citation type="submission" date="2011-11" db="EMBL/GenBank/DDBJ databases">
        <authorList>
            <consortium name="US DOE Joint Genome Institute"/>
            <person name="Lucas S."/>
            <person name="Han J."/>
            <person name="Lapidus A."/>
            <person name="Cheng J.-F."/>
            <person name="Goodwin L."/>
            <person name="Pitluck S."/>
            <person name="Peters L."/>
            <person name="Ovchinnikova G."/>
            <person name="Zhang X."/>
            <person name="Detter J.C."/>
            <person name="Han C."/>
            <person name="Tapia R."/>
            <person name="Land M."/>
            <person name="Hauser L."/>
            <person name="Kyrpides N."/>
            <person name="Ivanova N."/>
            <person name="Pagani I."/>
            <person name="Vogl K."/>
            <person name="Liu Z."/>
            <person name="Overmann J."/>
            <person name="Frigaard N.-U."/>
            <person name="Bryant D."/>
            <person name="Woyke T."/>
        </authorList>
    </citation>
    <scope>NUCLEOTIDE SEQUENCE [LARGE SCALE GENOMIC DNA]</scope>
    <source>
        <strain evidence="1 2">970</strain>
    </source>
</reference>
<gene>
    <name evidence="1" type="ORF">Thi970DRAFT_03210</name>
</gene>
<evidence type="ECO:0000313" key="1">
    <source>
        <dbReference type="EMBL" id="EIC19623.1"/>
    </source>
</evidence>
<dbReference type="InterPro" id="IPR038296">
    <property type="entry name" value="ParD_sf"/>
</dbReference>